<accession>A0AAN6YM86</accession>
<reference evidence="2" key="1">
    <citation type="journal article" date="2023" name="Mol. Phylogenet. Evol.">
        <title>Genome-scale phylogeny and comparative genomics of the fungal order Sordariales.</title>
        <authorList>
            <person name="Hensen N."/>
            <person name="Bonometti L."/>
            <person name="Westerberg I."/>
            <person name="Brannstrom I.O."/>
            <person name="Guillou S."/>
            <person name="Cros-Aarteil S."/>
            <person name="Calhoun S."/>
            <person name="Haridas S."/>
            <person name="Kuo A."/>
            <person name="Mondo S."/>
            <person name="Pangilinan J."/>
            <person name="Riley R."/>
            <person name="LaButti K."/>
            <person name="Andreopoulos B."/>
            <person name="Lipzen A."/>
            <person name="Chen C."/>
            <person name="Yan M."/>
            <person name="Daum C."/>
            <person name="Ng V."/>
            <person name="Clum A."/>
            <person name="Steindorff A."/>
            <person name="Ohm R.A."/>
            <person name="Martin F."/>
            <person name="Silar P."/>
            <person name="Natvig D.O."/>
            <person name="Lalanne C."/>
            <person name="Gautier V."/>
            <person name="Ament-Velasquez S.L."/>
            <person name="Kruys A."/>
            <person name="Hutchinson M.I."/>
            <person name="Powell A.J."/>
            <person name="Barry K."/>
            <person name="Miller A.N."/>
            <person name="Grigoriev I.V."/>
            <person name="Debuchy R."/>
            <person name="Gladieux P."/>
            <person name="Hiltunen Thoren M."/>
            <person name="Johannesson H."/>
        </authorList>
    </citation>
    <scope>NUCLEOTIDE SEQUENCE</scope>
    <source>
        <strain evidence="2">CBS 990.96</strain>
    </source>
</reference>
<proteinExistence type="predicted"/>
<feature type="coiled-coil region" evidence="1">
    <location>
        <begin position="137"/>
        <end position="192"/>
    </location>
</feature>
<protein>
    <submittedName>
        <fullName evidence="2">Uncharacterized protein</fullName>
    </submittedName>
</protein>
<name>A0AAN6YM86_9PEZI</name>
<keyword evidence="3" id="KW-1185">Reference proteome</keyword>
<dbReference type="Proteomes" id="UP001301958">
    <property type="component" value="Unassembled WGS sequence"/>
</dbReference>
<evidence type="ECO:0000256" key="1">
    <source>
        <dbReference type="SAM" id="Coils"/>
    </source>
</evidence>
<reference evidence="2" key="2">
    <citation type="submission" date="2023-05" db="EMBL/GenBank/DDBJ databases">
        <authorList>
            <consortium name="Lawrence Berkeley National Laboratory"/>
            <person name="Steindorff A."/>
            <person name="Hensen N."/>
            <person name="Bonometti L."/>
            <person name="Westerberg I."/>
            <person name="Brannstrom I.O."/>
            <person name="Guillou S."/>
            <person name="Cros-Aarteil S."/>
            <person name="Calhoun S."/>
            <person name="Haridas S."/>
            <person name="Kuo A."/>
            <person name="Mondo S."/>
            <person name="Pangilinan J."/>
            <person name="Riley R."/>
            <person name="Labutti K."/>
            <person name="Andreopoulos B."/>
            <person name="Lipzen A."/>
            <person name="Chen C."/>
            <person name="Yanf M."/>
            <person name="Daum C."/>
            <person name="Ng V."/>
            <person name="Clum A."/>
            <person name="Ohm R."/>
            <person name="Martin F."/>
            <person name="Silar P."/>
            <person name="Natvig D."/>
            <person name="Lalanne C."/>
            <person name="Gautier V."/>
            <person name="Ament-Velasquez S.L."/>
            <person name="Kruys A."/>
            <person name="Hutchinson M.I."/>
            <person name="Powell A.J."/>
            <person name="Barry K."/>
            <person name="Miller A.N."/>
            <person name="Grigoriev I.V."/>
            <person name="Debuchy R."/>
            <person name="Gladieux P."/>
            <person name="Thoren M.H."/>
            <person name="Johannesson H."/>
        </authorList>
    </citation>
    <scope>NUCLEOTIDE SEQUENCE</scope>
    <source>
        <strain evidence="2">CBS 990.96</strain>
    </source>
</reference>
<comment type="caution">
    <text evidence="2">The sequence shown here is derived from an EMBL/GenBank/DDBJ whole genome shotgun (WGS) entry which is preliminary data.</text>
</comment>
<keyword evidence="1" id="KW-0175">Coiled coil</keyword>
<evidence type="ECO:0000313" key="2">
    <source>
        <dbReference type="EMBL" id="KAK4221321.1"/>
    </source>
</evidence>
<organism evidence="2 3">
    <name type="scientific">Podospora fimiseda</name>
    <dbReference type="NCBI Taxonomy" id="252190"/>
    <lineage>
        <taxon>Eukaryota</taxon>
        <taxon>Fungi</taxon>
        <taxon>Dikarya</taxon>
        <taxon>Ascomycota</taxon>
        <taxon>Pezizomycotina</taxon>
        <taxon>Sordariomycetes</taxon>
        <taxon>Sordariomycetidae</taxon>
        <taxon>Sordariales</taxon>
        <taxon>Podosporaceae</taxon>
        <taxon>Podospora</taxon>
    </lineage>
</organism>
<evidence type="ECO:0000313" key="3">
    <source>
        <dbReference type="Proteomes" id="UP001301958"/>
    </source>
</evidence>
<gene>
    <name evidence="2" type="ORF">QBC38DRAFT_449280</name>
</gene>
<sequence>MNARPLPSLNILTGTEVQERLIQARALQAAFKKEWKRLVETIAKTETPFQSIGTHEYAEELAVREVEQETKAIEGKAQRLEEITNGSIASLKKDRQRVGFMRSKSSVLTVGSNLSKDAGLMASLGVWADDFEALWSVQKARAASEALQEQLDKTKEKFKQVGKKYREIKFKNQLLSANIKLVENQCKELEKYRAHETRCKSKTERLEKSKALL</sequence>
<dbReference type="EMBL" id="MU865560">
    <property type="protein sequence ID" value="KAK4221321.1"/>
    <property type="molecule type" value="Genomic_DNA"/>
</dbReference>
<dbReference type="AlphaFoldDB" id="A0AAN6YM86"/>